<evidence type="ECO:0000313" key="2">
    <source>
        <dbReference type="EMBL" id="MFC5827548.1"/>
    </source>
</evidence>
<comment type="caution">
    <text evidence="2">The sequence shown here is derived from an EMBL/GenBank/DDBJ whole genome shotgun (WGS) entry which is preliminary data.</text>
</comment>
<keyword evidence="3" id="KW-1185">Reference proteome</keyword>
<proteinExistence type="predicted"/>
<reference evidence="3" key="1">
    <citation type="journal article" date="2019" name="Int. J. Syst. Evol. Microbiol.">
        <title>The Global Catalogue of Microorganisms (GCM) 10K type strain sequencing project: providing services to taxonomists for standard genome sequencing and annotation.</title>
        <authorList>
            <consortium name="The Broad Institute Genomics Platform"/>
            <consortium name="The Broad Institute Genome Sequencing Center for Infectious Disease"/>
            <person name="Wu L."/>
            <person name="Ma J."/>
        </authorList>
    </citation>
    <scope>NUCLEOTIDE SEQUENCE [LARGE SCALE GENOMIC DNA]</scope>
    <source>
        <strain evidence="3">CCUG 53903</strain>
    </source>
</reference>
<evidence type="ECO:0000313" key="3">
    <source>
        <dbReference type="Proteomes" id="UP001596058"/>
    </source>
</evidence>
<feature type="compositionally biased region" description="Low complexity" evidence="1">
    <location>
        <begin position="1"/>
        <end position="37"/>
    </location>
</feature>
<dbReference type="RefSeq" id="WP_379517067.1">
    <property type="nucleotide sequence ID" value="NZ_JBHSPA010000029.1"/>
</dbReference>
<sequence>MSRRPACTASTAWSTWSPTTRAAATSPPGPWRRPGSPVIEADNVDTRTYDGGQVSERVGRWLEEVVLRP</sequence>
<dbReference type="EMBL" id="JBHSPA010000029">
    <property type="protein sequence ID" value="MFC5827548.1"/>
    <property type="molecule type" value="Genomic_DNA"/>
</dbReference>
<gene>
    <name evidence="2" type="ORF">ACFPZ3_27110</name>
</gene>
<feature type="region of interest" description="Disordered" evidence="1">
    <location>
        <begin position="1"/>
        <end position="43"/>
    </location>
</feature>
<dbReference type="Proteomes" id="UP001596058">
    <property type="component" value="Unassembled WGS sequence"/>
</dbReference>
<organism evidence="2 3">
    <name type="scientific">Nonomuraea insulae</name>
    <dbReference type="NCBI Taxonomy" id="1616787"/>
    <lineage>
        <taxon>Bacteria</taxon>
        <taxon>Bacillati</taxon>
        <taxon>Actinomycetota</taxon>
        <taxon>Actinomycetes</taxon>
        <taxon>Streptosporangiales</taxon>
        <taxon>Streptosporangiaceae</taxon>
        <taxon>Nonomuraea</taxon>
    </lineage>
</organism>
<name>A0ABW1CPH3_9ACTN</name>
<accession>A0ABW1CPH3</accession>
<evidence type="ECO:0000256" key="1">
    <source>
        <dbReference type="SAM" id="MobiDB-lite"/>
    </source>
</evidence>
<protein>
    <submittedName>
        <fullName evidence="2">Uncharacterized protein</fullName>
    </submittedName>
</protein>